<name>A0ABY7CJI8_9BASI</name>
<proteinExistence type="predicted"/>
<reference evidence="2" key="1">
    <citation type="submission" date="2022-10" db="EMBL/GenBank/DDBJ databases">
        <title>Puccinia triticina Genome sequencing and assembly.</title>
        <authorList>
            <person name="Li C."/>
        </authorList>
    </citation>
    <scope>NUCLEOTIDE SEQUENCE</scope>
    <source>
        <strain evidence="2">Pt15</strain>
    </source>
</reference>
<gene>
    <name evidence="2" type="ORF">PtA15_5A473</name>
</gene>
<sequence length="140" mass="15352">MEPSNPSCPTSPPPTHHQKKITPSALPTMAPTSNDALGEDLVWFQLEEIVLQHDQLVKNLDWNQKNFLLVAWSPPVANVNHSSIQQPVTLRDTSPSVADATQRLGSTGDSNIGSQLQFQRLCSSNELQLEELMGVLPEAC</sequence>
<keyword evidence="3" id="KW-1185">Reference proteome</keyword>
<evidence type="ECO:0000313" key="2">
    <source>
        <dbReference type="EMBL" id="WAQ84900.1"/>
    </source>
</evidence>
<accession>A0ABY7CJI8</accession>
<dbReference type="EMBL" id="CP110425">
    <property type="protein sequence ID" value="WAQ84900.1"/>
    <property type="molecule type" value="Genomic_DNA"/>
</dbReference>
<dbReference type="RefSeq" id="XP_053020455.1">
    <property type="nucleotide sequence ID" value="XM_053169238.1"/>
</dbReference>
<evidence type="ECO:0000313" key="3">
    <source>
        <dbReference type="Proteomes" id="UP001164743"/>
    </source>
</evidence>
<feature type="region of interest" description="Disordered" evidence="1">
    <location>
        <begin position="1"/>
        <end position="33"/>
    </location>
</feature>
<protein>
    <submittedName>
        <fullName evidence="2">Uncharacterized protein</fullName>
    </submittedName>
</protein>
<organism evidence="2 3">
    <name type="scientific">Puccinia triticina</name>
    <dbReference type="NCBI Taxonomy" id="208348"/>
    <lineage>
        <taxon>Eukaryota</taxon>
        <taxon>Fungi</taxon>
        <taxon>Dikarya</taxon>
        <taxon>Basidiomycota</taxon>
        <taxon>Pucciniomycotina</taxon>
        <taxon>Pucciniomycetes</taxon>
        <taxon>Pucciniales</taxon>
        <taxon>Pucciniaceae</taxon>
        <taxon>Puccinia</taxon>
    </lineage>
</organism>
<dbReference type="GeneID" id="77810133"/>
<evidence type="ECO:0000256" key="1">
    <source>
        <dbReference type="SAM" id="MobiDB-lite"/>
    </source>
</evidence>
<dbReference type="Proteomes" id="UP001164743">
    <property type="component" value="Chromosome 5A"/>
</dbReference>